<evidence type="ECO:0000313" key="2">
    <source>
        <dbReference type="Proteomes" id="UP001497480"/>
    </source>
</evidence>
<accession>A0AAV1Y6X1</accession>
<comment type="caution">
    <text evidence="1">The sequence shown here is derived from an EMBL/GenBank/DDBJ whole genome shotgun (WGS) entry which is preliminary data.</text>
</comment>
<name>A0AAV1Y6X1_LUPLU</name>
<dbReference type="Proteomes" id="UP001497480">
    <property type="component" value="Unassembled WGS sequence"/>
</dbReference>
<reference evidence="1 2" key="1">
    <citation type="submission" date="2024-03" db="EMBL/GenBank/DDBJ databases">
        <authorList>
            <person name="Martinez-Hernandez J."/>
        </authorList>
    </citation>
    <scope>NUCLEOTIDE SEQUENCE [LARGE SCALE GENOMIC DNA]</scope>
</reference>
<dbReference type="EMBL" id="CAXHTB010000022">
    <property type="protein sequence ID" value="CAL0329752.1"/>
    <property type="molecule type" value="Genomic_DNA"/>
</dbReference>
<organism evidence="1 2">
    <name type="scientific">Lupinus luteus</name>
    <name type="common">European yellow lupine</name>
    <dbReference type="NCBI Taxonomy" id="3873"/>
    <lineage>
        <taxon>Eukaryota</taxon>
        <taxon>Viridiplantae</taxon>
        <taxon>Streptophyta</taxon>
        <taxon>Embryophyta</taxon>
        <taxon>Tracheophyta</taxon>
        <taxon>Spermatophyta</taxon>
        <taxon>Magnoliopsida</taxon>
        <taxon>eudicotyledons</taxon>
        <taxon>Gunneridae</taxon>
        <taxon>Pentapetalae</taxon>
        <taxon>rosids</taxon>
        <taxon>fabids</taxon>
        <taxon>Fabales</taxon>
        <taxon>Fabaceae</taxon>
        <taxon>Papilionoideae</taxon>
        <taxon>50 kb inversion clade</taxon>
        <taxon>genistoids sensu lato</taxon>
        <taxon>core genistoids</taxon>
        <taxon>Genisteae</taxon>
        <taxon>Lupinus</taxon>
    </lineage>
</organism>
<proteinExistence type="predicted"/>
<dbReference type="AlphaFoldDB" id="A0AAV1Y6X1"/>
<keyword evidence="2" id="KW-1185">Reference proteome</keyword>
<protein>
    <submittedName>
        <fullName evidence="1">Uncharacterized protein</fullName>
    </submittedName>
</protein>
<evidence type="ECO:0000313" key="1">
    <source>
        <dbReference type="EMBL" id="CAL0329752.1"/>
    </source>
</evidence>
<gene>
    <name evidence="1" type="ORF">LLUT_LOCUS30812</name>
</gene>
<sequence>MAERHVEASNHRIIVHFQVEEEEDNCFKCLLQFQVSFDPTYFNLILSAARFFFKGSLTLLSSTIQIQEPFISFYTAATWWKICILSKIYSPISIKIMMHYFLIHLLFSNRTTRT</sequence>